<feature type="transmembrane region" description="Helical" evidence="7">
    <location>
        <begin position="223"/>
        <end position="242"/>
    </location>
</feature>
<feature type="transmembrane region" description="Helical" evidence="7">
    <location>
        <begin position="35"/>
        <end position="56"/>
    </location>
</feature>
<dbReference type="GO" id="GO:0055085">
    <property type="term" value="P:transmembrane transport"/>
    <property type="evidence" value="ECO:0007669"/>
    <property type="project" value="InterPro"/>
</dbReference>
<keyword evidence="6 7" id="KW-0472">Membrane</keyword>
<keyword evidence="2 7" id="KW-0813">Transport</keyword>
<dbReference type="PROSITE" id="PS50928">
    <property type="entry name" value="ABC_TM1"/>
    <property type="match status" value="1"/>
</dbReference>
<dbReference type="SUPFAM" id="SSF161098">
    <property type="entry name" value="MetI-like"/>
    <property type="match status" value="1"/>
</dbReference>
<evidence type="ECO:0000256" key="5">
    <source>
        <dbReference type="ARBA" id="ARBA00022989"/>
    </source>
</evidence>
<dbReference type="InterPro" id="IPR025966">
    <property type="entry name" value="OppC_N"/>
</dbReference>
<organism evidence="9">
    <name type="scientific">Fervidicoccus fontis</name>
    <dbReference type="NCBI Taxonomy" id="683846"/>
    <lineage>
        <taxon>Archaea</taxon>
        <taxon>Thermoproteota</taxon>
        <taxon>Thermoprotei</taxon>
        <taxon>Fervidicoccales</taxon>
        <taxon>Fervidicoccaceae</taxon>
        <taxon>Fervidicoccus</taxon>
    </lineage>
</organism>
<reference evidence="9" key="1">
    <citation type="journal article" date="2020" name="mSystems">
        <title>Genome- and Community-Level Interaction Insights into Carbon Utilization and Element Cycling Functions of Hydrothermarchaeota in Hydrothermal Sediment.</title>
        <authorList>
            <person name="Zhou Z."/>
            <person name="Liu Y."/>
            <person name="Xu W."/>
            <person name="Pan J."/>
            <person name="Luo Z.H."/>
            <person name="Li M."/>
        </authorList>
    </citation>
    <scope>NUCLEOTIDE SEQUENCE [LARGE SCALE GENOMIC DNA]</scope>
    <source>
        <strain evidence="9">SpSt-123</strain>
    </source>
</reference>
<dbReference type="PANTHER" id="PTHR43386:SF1">
    <property type="entry name" value="D,D-DIPEPTIDE TRANSPORT SYSTEM PERMEASE PROTEIN DDPC-RELATED"/>
    <property type="match status" value="1"/>
</dbReference>
<evidence type="ECO:0000259" key="8">
    <source>
        <dbReference type="PROSITE" id="PS50928"/>
    </source>
</evidence>
<evidence type="ECO:0000256" key="4">
    <source>
        <dbReference type="ARBA" id="ARBA00022692"/>
    </source>
</evidence>
<evidence type="ECO:0000256" key="3">
    <source>
        <dbReference type="ARBA" id="ARBA00022475"/>
    </source>
</evidence>
<dbReference type="GO" id="GO:0005886">
    <property type="term" value="C:plasma membrane"/>
    <property type="evidence" value="ECO:0007669"/>
    <property type="project" value="UniProtKB-SubCell"/>
</dbReference>
<comment type="caution">
    <text evidence="9">The sequence shown here is derived from an EMBL/GenBank/DDBJ whole genome shotgun (WGS) entry which is preliminary data.</text>
</comment>
<name>A0A7C1E9F0_9CREN</name>
<proteinExistence type="inferred from homology"/>
<dbReference type="PANTHER" id="PTHR43386">
    <property type="entry name" value="OLIGOPEPTIDE TRANSPORT SYSTEM PERMEASE PROTEIN APPC"/>
    <property type="match status" value="1"/>
</dbReference>
<evidence type="ECO:0000313" key="9">
    <source>
        <dbReference type="EMBL" id="HDS10758.1"/>
    </source>
</evidence>
<evidence type="ECO:0000256" key="6">
    <source>
        <dbReference type="ARBA" id="ARBA00023136"/>
    </source>
</evidence>
<dbReference type="Pfam" id="PF00528">
    <property type="entry name" value="BPD_transp_1"/>
    <property type="match status" value="1"/>
</dbReference>
<dbReference type="InterPro" id="IPR000515">
    <property type="entry name" value="MetI-like"/>
</dbReference>
<keyword evidence="4 7" id="KW-0812">Transmembrane</keyword>
<dbReference type="Pfam" id="PF12911">
    <property type="entry name" value="OppC_N"/>
    <property type="match status" value="1"/>
</dbReference>
<keyword evidence="5 7" id="KW-1133">Transmembrane helix</keyword>
<keyword evidence="3" id="KW-1003">Cell membrane</keyword>
<sequence length="303" mass="33045">MELANTRFNNVLSQIKQEKTKRRRELLEALRKNKWALASLYIIIALCAMSLVSFIYTPYDPFQFNLAIARQPPSLSHPLGTDELGRDILSRIMYGGRYTLGISFISVTLGALIGVALGILAGYNGGKVDTVIMRIVDIMLAFPTILLAIALVAAVGQGVKSLILAISITTFPVYARLVRGTVLQIVNEDYITAAKLIGLSSYKIMVKHVLPNTMSVIIVQMSYYMGLSILLASALGFLGLGVPPPKPEWGTMIGGGRTYFFSTPHIVVIPGIFIFVTSLAFNLLGDGLREALDPKLRGLLKRG</sequence>
<feature type="transmembrane region" description="Helical" evidence="7">
    <location>
        <begin position="262"/>
        <end position="285"/>
    </location>
</feature>
<accession>A0A7C1E9F0</accession>
<dbReference type="EMBL" id="DSDY01000125">
    <property type="protein sequence ID" value="HDS10758.1"/>
    <property type="molecule type" value="Genomic_DNA"/>
</dbReference>
<protein>
    <submittedName>
        <fullName evidence="9">ABC transporter permease</fullName>
    </submittedName>
</protein>
<evidence type="ECO:0000256" key="7">
    <source>
        <dbReference type="RuleBase" id="RU363032"/>
    </source>
</evidence>
<comment type="subcellular location">
    <subcellularLocation>
        <location evidence="1 7">Cell membrane</location>
        <topology evidence="1 7">Multi-pass membrane protein</topology>
    </subcellularLocation>
</comment>
<dbReference type="AlphaFoldDB" id="A0A7C1E9F0"/>
<feature type="transmembrane region" description="Helical" evidence="7">
    <location>
        <begin position="98"/>
        <end position="123"/>
    </location>
</feature>
<feature type="domain" description="ABC transmembrane type-1" evidence="8">
    <location>
        <begin position="96"/>
        <end position="285"/>
    </location>
</feature>
<dbReference type="CDD" id="cd06261">
    <property type="entry name" value="TM_PBP2"/>
    <property type="match status" value="1"/>
</dbReference>
<gene>
    <name evidence="9" type="ORF">ENO04_03990</name>
</gene>
<comment type="similarity">
    <text evidence="7">Belongs to the binding-protein-dependent transport system permease family.</text>
</comment>
<feature type="transmembrane region" description="Helical" evidence="7">
    <location>
        <begin position="161"/>
        <end position="178"/>
    </location>
</feature>
<dbReference type="InterPro" id="IPR035906">
    <property type="entry name" value="MetI-like_sf"/>
</dbReference>
<dbReference type="InterPro" id="IPR050366">
    <property type="entry name" value="BP-dependent_transpt_permease"/>
</dbReference>
<dbReference type="Gene3D" id="1.10.3720.10">
    <property type="entry name" value="MetI-like"/>
    <property type="match status" value="1"/>
</dbReference>
<evidence type="ECO:0000256" key="2">
    <source>
        <dbReference type="ARBA" id="ARBA00022448"/>
    </source>
</evidence>
<feature type="transmembrane region" description="Helical" evidence="7">
    <location>
        <begin position="135"/>
        <end position="155"/>
    </location>
</feature>
<evidence type="ECO:0000256" key="1">
    <source>
        <dbReference type="ARBA" id="ARBA00004651"/>
    </source>
</evidence>